<gene>
    <name evidence="4" type="ORF">SAMN05421799_101377</name>
</gene>
<name>A0A1N7K6H4_9BACL</name>
<accession>A0A1N7K6H4</accession>
<keyword evidence="2" id="KW-0051">Antiviral defense</keyword>
<dbReference type="NCBIfam" id="TIGR02577">
    <property type="entry name" value="cas_TM1794_Cmr2"/>
    <property type="match status" value="1"/>
</dbReference>
<dbReference type="EMBL" id="FTOO01000001">
    <property type="protein sequence ID" value="SIS57167.1"/>
    <property type="molecule type" value="Genomic_DNA"/>
</dbReference>
<dbReference type="InterPro" id="IPR013407">
    <property type="entry name" value="CRISPR-assoc_prot_Cmr2"/>
</dbReference>
<reference evidence="5" key="1">
    <citation type="submission" date="2017-01" db="EMBL/GenBank/DDBJ databases">
        <authorList>
            <person name="Varghese N."/>
            <person name="Submissions S."/>
        </authorList>
    </citation>
    <scope>NUCLEOTIDE SEQUENCE [LARGE SCALE GENOMIC DNA]</scope>
    <source>
        <strain evidence="5">DSM 16176</strain>
    </source>
</reference>
<dbReference type="Gene3D" id="3.30.70.270">
    <property type="match status" value="1"/>
</dbReference>
<organism evidence="4 5">
    <name type="scientific">Alicyclobacillus vulcanalis</name>
    <dbReference type="NCBI Taxonomy" id="252246"/>
    <lineage>
        <taxon>Bacteria</taxon>
        <taxon>Bacillati</taxon>
        <taxon>Bacillota</taxon>
        <taxon>Bacilli</taxon>
        <taxon>Bacillales</taxon>
        <taxon>Alicyclobacillaceae</taxon>
        <taxon>Alicyclobacillus</taxon>
    </lineage>
</organism>
<dbReference type="InterPro" id="IPR024615">
    <property type="entry name" value="CRISPR-assoc_Cmr2_N"/>
</dbReference>
<dbReference type="InterPro" id="IPR038242">
    <property type="entry name" value="Cmr2_N"/>
</dbReference>
<protein>
    <submittedName>
        <fullName evidence="4">CRISPR-associated protein, Cmr2 family</fullName>
    </submittedName>
</protein>
<dbReference type="OrthoDB" id="9758700at2"/>
<dbReference type="Pfam" id="PF22335">
    <property type="entry name" value="Cas10-Cmr2_palm2"/>
    <property type="match status" value="1"/>
</dbReference>
<evidence type="ECO:0000256" key="2">
    <source>
        <dbReference type="ARBA" id="ARBA00023118"/>
    </source>
</evidence>
<dbReference type="Proteomes" id="UP000186156">
    <property type="component" value="Unassembled WGS sequence"/>
</dbReference>
<evidence type="ECO:0000313" key="5">
    <source>
        <dbReference type="Proteomes" id="UP000186156"/>
    </source>
</evidence>
<dbReference type="InterPro" id="IPR043128">
    <property type="entry name" value="Rev_trsase/Diguanyl_cyclase"/>
</dbReference>
<dbReference type="SMART" id="SM00267">
    <property type="entry name" value="GGDEF"/>
    <property type="match status" value="1"/>
</dbReference>
<proteinExistence type="predicted"/>
<feature type="domain" description="GGDEF" evidence="3">
    <location>
        <begin position="340"/>
        <end position="473"/>
    </location>
</feature>
<sequence>MKGVIVVGEYLGSISLGPVQDFVQAARRTRDLWFGSHFLSEVSKRVAESLVADSAELIFPHPDSLRGTQAISNKILAVVEADSVRHVVKRARDAALTYLRRIAKDTLQKLQDGLPPSRDVVDEDLFFRQVDDFLEFYAAWVPVTGVYERDRKRVEALLAARKTVRNFEPNPGKPVVKSSLDGARESVMRVYPGDEILERRLRSKGIRVGEALDAMGLIKPLSVHRPYPSVVRVAVDSWIRAGLLDESFRAQLRRTSDVLQMVADKVPEADVVSRMAEFHTAASHVPSDYQEFPYDGKVLLEGFFEQEEFKQLAARDGELARVLKDEVTRLQKLRPHAPHPYLAVLMADGDRMGVQIDRMQRVENHKDFSARVSEFARRAQDVIVEHHGVPVYAGGDDVLAFLPLETCLQAADALRTLFESLVGTIATQDKPSLSVGIAIGYCREDLGYLRQLAQQAEHEAKEPDRNGLCVWVQTRSGGDPIRVRCRWDEDPVPRMERLVTWHQKAEVAHATGYALEGVARLYGRKASKDIVAGELRRALRRRTLPGERQLADEVVKEIESLFASRLQAHEAHAGDAMAALEVCASWLKLGHWFASHTEPAIWNSRGRAHEEVGT</sequence>
<dbReference type="GO" id="GO:0000166">
    <property type="term" value="F:nucleotide binding"/>
    <property type="evidence" value="ECO:0007669"/>
    <property type="project" value="UniProtKB-KW"/>
</dbReference>
<dbReference type="PROSITE" id="PS50887">
    <property type="entry name" value="GGDEF"/>
    <property type="match status" value="1"/>
</dbReference>
<dbReference type="AlphaFoldDB" id="A0A1N7K6H4"/>
<evidence type="ECO:0000256" key="1">
    <source>
        <dbReference type="ARBA" id="ARBA00022741"/>
    </source>
</evidence>
<dbReference type="STRING" id="252246.SAMN05421799_101377"/>
<evidence type="ECO:0000313" key="4">
    <source>
        <dbReference type="EMBL" id="SIS57167.1"/>
    </source>
</evidence>
<dbReference type="Gene3D" id="3.30.70.2220">
    <property type="entry name" value="CRISPR-Cas system, Cmr2 subunit, D1 domain, cysteine cluster"/>
    <property type="match status" value="1"/>
</dbReference>
<evidence type="ECO:0000259" key="3">
    <source>
        <dbReference type="PROSITE" id="PS50887"/>
    </source>
</evidence>
<dbReference type="InterPro" id="IPR000160">
    <property type="entry name" value="GGDEF_dom"/>
</dbReference>
<keyword evidence="5" id="KW-1185">Reference proteome</keyword>
<dbReference type="Pfam" id="PF12469">
    <property type="entry name" value="Cmr2_N"/>
    <property type="match status" value="1"/>
</dbReference>
<keyword evidence="1" id="KW-0547">Nucleotide-binding</keyword>
<dbReference type="GO" id="GO:0051607">
    <property type="term" value="P:defense response to virus"/>
    <property type="evidence" value="ECO:0007669"/>
    <property type="project" value="UniProtKB-KW"/>
</dbReference>
<dbReference type="InterPro" id="IPR054767">
    <property type="entry name" value="Cas10-Cmr2_palm2"/>
</dbReference>